<dbReference type="RefSeq" id="YP_010804972.1">
    <property type="nucleotide sequence ID" value="NC_077094.1"/>
</dbReference>
<reference evidence="2" key="1">
    <citation type="submission" date="2020-11" db="EMBL/GenBank/DDBJ databases">
        <authorList>
            <person name="Huang H.-J."/>
            <person name="Li J.-M."/>
        </authorList>
    </citation>
    <scope>NUCLEOTIDE SEQUENCE</scope>
    <source>
        <strain evidence="2">ZJU-Q2</strain>
    </source>
</reference>
<feature type="transmembrane region" description="Helical" evidence="1">
    <location>
        <begin position="525"/>
        <end position="548"/>
    </location>
</feature>
<dbReference type="KEGG" id="vg:80543813"/>
<dbReference type="GeneID" id="80543813"/>
<proteinExistence type="predicted"/>
<name>A0A8E8FU51_9MONO</name>
<protein>
    <submittedName>
        <fullName evidence="2">Glycoprotein</fullName>
    </submittedName>
</protein>
<keyword evidence="3" id="KW-1185">Reference proteome</keyword>
<evidence type="ECO:0000256" key="1">
    <source>
        <dbReference type="SAM" id="Phobius"/>
    </source>
</evidence>
<dbReference type="EMBL" id="MW256666">
    <property type="protein sequence ID" value="QWC36458.1"/>
    <property type="molecule type" value="Viral_cRNA"/>
</dbReference>
<sequence length="587" mass="66782">MALSAKIIALSWLAAICTLVENGIGSPLQTQSVFLKEPGILIEPKSLVLHHDSVVHTTVMIRLDSVLPESRAELFSNCKQHITREELKKDFKERTAKILQMLPSMSYNQEDSICSLPGTDCVESVNSSDRKLRRPKRFVNIPVAATIFGVVSLGMGLYTYLSQKSIREHVENVEAHISNDEKVIISNSEYSSISSSMFAKNYARSKIFETSLQNTLCSVEKGHTEDYLNLAITEYVDFLTYNVQQAVNGHVTDFLVTRDLINGTLLNRTEFADSVYKSDIGLFYSASTSFLTHVNRKTKALYFLIVTPKSYTKDLTTIYSVSNFGWREDEYHVKYEIPTSFYQVTWENSTYSVETQKEDCLSRSGLLICHSRASTSSPKSKCLHQLLNKSSPVDCRIQREYAPHESCSVKYTLSGLFARNCNSITLVKEVRGILMEEHIPKAGIKSRFFPYTSFETAVIDERSYSSRDTIYQTEIRKVTPTSEVIIPELPSLYSQSELSDLMAFVQKKKKEESERMIHEKVSHMLVSHVVWLVVLMFIIGCCMVFIYMKVSTLTKANSVYTHMMREVATPESTQIRMRSRRGRNTDS</sequence>
<feature type="transmembrane region" description="Helical" evidence="1">
    <location>
        <begin position="138"/>
        <end position="161"/>
    </location>
</feature>
<accession>A0A8E8FU51</accession>
<evidence type="ECO:0000313" key="3">
    <source>
        <dbReference type="Proteomes" id="UP001162096"/>
    </source>
</evidence>
<dbReference type="Proteomes" id="UP001162096">
    <property type="component" value="Segment"/>
</dbReference>
<evidence type="ECO:0000313" key="2">
    <source>
        <dbReference type="EMBL" id="QWC36458.1"/>
    </source>
</evidence>
<keyword evidence="1" id="KW-0472">Membrane</keyword>
<reference evidence="2" key="2">
    <citation type="journal article" date="2021" name="NPJ Biofilms Microbiomes">
        <title>Diversity and infectivity of the RNA virome among different cryptic species of an agriculturally important insect vector: whitefly Bemisia tabaci.</title>
        <authorList>
            <person name="Huang H.J."/>
            <person name="Ye Z.X."/>
            <person name="Wang X."/>
            <person name="Yan X.T."/>
            <person name="Zhang Y."/>
            <person name="He Y.J."/>
            <person name="Qi Y.H."/>
            <person name="Zhang X.D."/>
            <person name="Zhuo J.C."/>
            <person name="Lu G."/>
            <person name="Lu J.B."/>
            <person name="Mao Q.Z."/>
            <person name="Sun Z.T."/>
            <person name="Yan F."/>
            <person name="Chen J.P."/>
            <person name="Zhang C.X."/>
            <person name="Li J.M."/>
        </authorList>
    </citation>
    <scope>NUCLEOTIDE SEQUENCE</scope>
    <source>
        <strain evidence="2">ZJU-Q2</strain>
    </source>
</reference>
<keyword evidence="1" id="KW-1133">Transmembrane helix</keyword>
<keyword evidence="1" id="KW-0812">Transmembrane</keyword>
<organism evidence="2 3">
    <name type="scientific">Bemisia tabaci arlivirus 1</name>
    <dbReference type="NCBI Taxonomy" id="2840017"/>
    <lineage>
        <taxon>Viruses</taxon>
        <taxon>Riboviria</taxon>
        <taxon>Orthornavirae</taxon>
        <taxon>Negarnaviricota</taxon>
        <taxon>Haploviricotina</taxon>
        <taxon>Monjiviricetes</taxon>
        <taxon>Mononegavirales</taxon>
        <taxon>Lispiviridae</taxon>
        <taxon>Aleyavirus</taxon>
        <taxon>Aleyavirus fuyangense</taxon>
    </lineage>
</organism>